<feature type="transmembrane region" description="Helical" evidence="7">
    <location>
        <begin position="255"/>
        <end position="282"/>
    </location>
</feature>
<dbReference type="PANTHER" id="PTHR30572">
    <property type="entry name" value="MEMBRANE COMPONENT OF TRANSPORTER-RELATED"/>
    <property type="match status" value="1"/>
</dbReference>
<dbReference type="EMBL" id="CAIY01000006">
    <property type="protein sequence ID" value="CCH66284.1"/>
    <property type="molecule type" value="Genomic_DNA"/>
</dbReference>
<keyword evidence="11" id="KW-1185">Reference proteome</keyword>
<feature type="domain" description="MacB-like periplasmic core" evidence="9">
    <location>
        <begin position="1"/>
        <end position="222"/>
    </location>
</feature>
<dbReference type="Pfam" id="PF02687">
    <property type="entry name" value="FtsX"/>
    <property type="match status" value="1"/>
</dbReference>
<comment type="caution">
    <text evidence="10">The sequence shown here is derived from an EMBL/GenBank/DDBJ whole genome shotgun (WGS) entry which is preliminary data.</text>
</comment>
<dbReference type="PANTHER" id="PTHR30572:SF4">
    <property type="entry name" value="ABC TRANSPORTER PERMEASE YTRF"/>
    <property type="match status" value="1"/>
</dbReference>
<gene>
    <name evidence="10" type="ORF">RINTHH_1290</name>
</gene>
<comment type="similarity">
    <text evidence="6">Belongs to the ABC-4 integral membrane protein family.</text>
</comment>
<dbReference type="GO" id="GO:0051301">
    <property type="term" value="P:cell division"/>
    <property type="evidence" value="ECO:0007669"/>
    <property type="project" value="UniProtKB-KW"/>
</dbReference>
<reference evidence="11" key="2">
    <citation type="submission" date="2016-01" db="EMBL/GenBank/DDBJ databases">
        <title>Diatom-associated endosymboitic cyanobacterium lacks core nitrogen metabolism enzymes.</title>
        <authorList>
            <person name="Hilton J.A."/>
            <person name="Foster R.A."/>
            <person name="Tripp H.J."/>
            <person name="Carter B.J."/>
            <person name="Zehr J.P."/>
            <person name="Villareal T.A."/>
        </authorList>
    </citation>
    <scope>NUCLEOTIDE SEQUENCE [LARGE SCALE GENOMIC DNA]</scope>
    <source>
        <strain evidence="11">HH01</strain>
    </source>
</reference>
<keyword evidence="3 7" id="KW-0812">Transmembrane</keyword>
<evidence type="ECO:0000313" key="11">
    <source>
        <dbReference type="Proteomes" id="UP000053051"/>
    </source>
</evidence>
<name>M1WQB9_9NOST</name>
<keyword evidence="5 7" id="KW-0472">Membrane</keyword>
<proteinExistence type="inferred from homology"/>
<dbReference type="Proteomes" id="UP000053051">
    <property type="component" value="Unassembled WGS sequence"/>
</dbReference>
<feature type="transmembrane region" description="Helical" evidence="7">
    <location>
        <begin position="302"/>
        <end position="335"/>
    </location>
</feature>
<sequence>MLGVIIGNASIITMVGIGQGGQKFVIKQLESLGTNVLFVRPGNQETKRITSDSPRTLVLADSKAIMAQVPTVEAVTAELNSRQLVTYKNQNTNVNVIGTTPSFLQVREFDISQGRFFSDIDVKRNNQVTVIGAKLAQKLFANHNPLGQYLKIKNLSFQIVGILGEKGSNLGINYDETTLIPITTTANRIIGRTSPYGIEVNYLTAAVKNKESIDSAVFQISNLLRLRHKIIGEDDFVIYTQKDAMKTVSKITGTLTLMLTAAAAISLIVGGIGIMNIMLVSVTERTKEIGLRKAIGATQQDILTQFIIESVIIAITGGVIGTILGVAGIFIVASLTVIEAVIYLPAITISVCISGGIGLLFGVFPARHAAKLDPIVALRST</sequence>
<dbReference type="GO" id="GO:0005886">
    <property type="term" value="C:plasma membrane"/>
    <property type="evidence" value="ECO:0007669"/>
    <property type="project" value="UniProtKB-SubCell"/>
</dbReference>
<evidence type="ECO:0000256" key="4">
    <source>
        <dbReference type="ARBA" id="ARBA00022989"/>
    </source>
</evidence>
<dbReference type="AlphaFoldDB" id="M1WQB9"/>
<comment type="subcellular location">
    <subcellularLocation>
        <location evidence="1">Cell membrane</location>
        <topology evidence="1">Multi-pass membrane protein</topology>
    </subcellularLocation>
</comment>
<evidence type="ECO:0000259" key="9">
    <source>
        <dbReference type="Pfam" id="PF12704"/>
    </source>
</evidence>
<evidence type="ECO:0000313" key="10">
    <source>
        <dbReference type="EMBL" id="CCH66284.1"/>
    </source>
</evidence>
<reference evidence="10 11" key="1">
    <citation type="submission" date="2012-05" db="EMBL/GenBank/DDBJ databases">
        <authorList>
            <person name="Hilton J."/>
        </authorList>
    </citation>
    <scope>NUCLEOTIDE SEQUENCE [LARGE SCALE GENOMIC DNA]</scope>
    <source>
        <strain evidence="10 11">HH01</strain>
    </source>
</reference>
<keyword evidence="4 7" id="KW-1133">Transmembrane helix</keyword>
<accession>M1WQB9</accession>
<evidence type="ECO:0000256" key="5">
    <source>
        <dbReference type="ARBA" id="ARBA00023136"/>
    </source>
</evidence>
<dbReference type="InterPro" id="IPR025857">
    <property type="entry name" value="MacB_PCD"/>
</dbReference>
<keyword evidence="10" id="KW-0132">Cell division</keyword>
<evidence type="ECO:0000259" key="8">
    <source>
        <dbReference type="Pfam" id="PF02687"/>
    </source>
</evidence>
<feature type="domain" description="ABC3 transporter permease C-terminal" evidence="8">
    <location>
        <begin position="262"/>
        <end position="374"/>
    </location>
</feature>
<dbReference type="InterPro" id="IPR050250">
    <property type="entry name" value="Macrolide_Exporter_MacB"/>
</dbReference>
<organism evidence="10 11">
    <name type="scientific">Richelia intracellularis HH01</name>
    <dbReference type="NCBI Taxonomy" id="1165094"/>
    <lineage>
        <taxon>Bacteria</taxon>
        <taxon>Bacillati</taxon>
        <taxon>Cyanobacteriota</taxon>
        <taxon>Cyanophyceae</taxon>
        <taxon>Nostocales</taxon>
        <taxon>Nostocaceae</taxon>
        <taxon>Richelia</taxon>
    </lineage>
</organism>
<keyword evidence="10" id="KW-0131">Cell cycle</keyword>
<evidence type="ECO:0000256" key="1">
    <source>
        <dbReference type="ARBA" id="ARBA00004651"/>
    </source>
</evidence>
<evidence type="ECO:0000256" key="7">
    <source>
        <dbReference type="SAM" id="Phobius"/>
    </source>
</evidence>
<keyword evidence="2" id="KW-1003">Cell membrane</keyword>
<dbReference type="STRING" id="1165094.RINTHH_1290"/>
<feature type="transmembrane region" description="Helical" evidence="7">
    <location>
        <begin position="341"/>
        <end position="364"/>
    </location>
</feature>
<dbReference type="GO" id="GO:0022857">
    <property type="term" value="F:transmembrane transporter activity"/>
    <property type="evidence" value="ECO:0007669"/>
    <property type="project" value="TreeGrafter"/>
</dbReference>
<evidence type="ECO:0000256" key="3">
    <source>
        <dbReference type="ARBA" id="ARBA00022692"/>
    </source>
</evidence>
<evidence type="ECO:0000256" key="6">
    <source>
        <dbReference type="ARBA" id="ARBA00038076"/>
    </source>
</evidence>
<dbReference type="InterPro" id="IPR003838">
    <property type="entry name" value="ABC3_permease_C"/>
</dbReference>
<evidence type="ECO:0000256" key="2">
    <source>
        <dbReference type="ARBA" id="ARBA00022475"/>
    </source>
</evidence>
<protein>
    <submittedName>
        <fullName evidence="10">Cell division protein FtsX</fullName>
    </submittedName>
</protein>
<dbReference type="Pfam" id="PF12704">
    <property type="entry name" value="MacB_PCD"/>
    <property type="match status" value="1"/>
</dbReference>